<dbReference type="RefSeq" id="WP_204415980.1">
    <property type="nucleotide sequence ID" value="NZ_JAFBED010000004.1"/>
</dbReference>
<evidence type="ECO:0000313" key="3">
    <source>
        <dbReference type="Proteomes" id="UP000737402"/>
    </source>
</evidence>
<comment type="caution">
    <text evidence="2">The sequence shown here is derived from an EMBL/GenBank/DDBJ whole genome shotgun (WGS) entry which is preliminary data.</text>
</comment>
<dbReference type="InterPro" id="IPR053163">
    <property type="entry name" value="HTH-type_regulator_Rgg"/>
</dbReference>
<keyword evidence="3" id="KW-1185">Reference proteome</keyword>
<sequence length="298" mass="34875">MDFSLIGKEIKVLRSALNLSQAELSEGICTQSQISKIEKGEVFPLANTLYYIAERLGVDINYFYDLAANPRLSYVKEVFTEVRELLNKCKYEEVYKIVEAEKKNNLFINNRKYAQFLIWNEGICVYHLHHNKNGALRLLHEALDMTKMTSKLLGEREIEIINSVAIIYFEVGEYNNSLETFNNGLNHYKKIPYIHDCTIKTKLLYNKAKALTRLNRIIESNDTCMEAIKWCVKHDSMYLLGDIYYHIGYNFSLIDENKHAIDNLERSIEIFNLQDNKIFVAHIKNKIKELRTKDIIKN</sequence>
<dbReference type="InterPro" id="IPR041315">
    <property type="entry name" value="PlcR_TPR"/>
</dbReference>
<dbReference type="Pfam" id="PF18768">
    <property type="entry name" value="RNPP_C"/>
    <property type="match status" value="1"/>
</dbReference>
<dbReference type="CDD" id="cd00093">
    <property type="entry name" value="HTH_XRE"/>
    <property type="match status" value="1"/>
</dbReference>
<reference evidence="2 3" key="1">
    <citation type="submission" date="2021-01" db="EMBL/GenBank/DDBJ databases">
        <title>Genomic Encyclopedia of Type Strains, Phase IV (KMG-IV): sequencing the most valuable type-strain genomes for metagenomic binning, comparative biology and taxonomic classification.</title>
        <authorList>
            <person name="Goeker M."/>
        </authorList>
    </citation>
    <scope>NUCLEOTIDE SEQUENCE [LARGE SCALE GENOMIC DNA]</scope>
    <source>
        <strain evidence="2 3">DSM 25879</strain>
    </source>
</reference>
<dbReference type="SUPFAM" id="SSF48452">
    <property type="entry name" value="TPR-like"/>
    <property type="match status" value="1"/>
</dbReference>
<evidence type="ECO:0000313" key="2">
    <source>
        <dbReference type="EMBL" id="MBM7620355.1"/>
    </source>
</evidence>
<protein>
    <submittedName>
        <fullName evidence="2">Transcriptional regulator with XRE-family HTH domain</fullName>
    </submittedName>
</protein>
<organism evidence="2 3">
    <name type="scientific">Sutcliffiella tianshenii</name>
    <dbReference type="NCBI Taxonomy" id="1463404"/>
    <lineage>
        <taxon>Bacteria</taxon>
        <taxon>Bacillati</taxon>
        <taxon>Bacillota</taxon>
        <taxon>Bacilli</taxon>
        <taxon>Bacillales</taxon>
        <taxon>Bacillaceae</taxon>
        <taxon>Sutcliffiella</taxon>
    </lineage>
</organism>
<dbReference type="Pfam" id="PF12844">
    <property type="entry name" value="HTH_19"/>
    <property type="match status" value="1"/>
</dbReference>
<dbReference type="PANTHER" id="PTHR37038:SF14">
    <property type="entry name" value="TRANSCRIPTIONAL ACTIVATOR"/>
    <property type="match status" value="1"/>
</dbReference>
<dbReference type="Gene3D" id="1.25.40.10">
    <property type="entry name" value="Tetratricopeptide repeat domain"/>
    <property type="match status" value="1"/>
</dbReference>
<dbReference type="PANTHER" id="PTHR37038">
    <property type="entry name" value="TRANSCRIPTIONAL REGULATOR-RELATED"/>
    <property type="match status" value="1"/>
</dbReference>
<dbReference type="InterPro" id="IPR001387">
    <property type="entry name" value="Cro/C1-type_HTH"/>
</dbReference>
<gene>
    <name evidence="2" type="ORF">JOC95_002208</name>
</gene>
<dbReference type="InterPro" id="IPR010982">
    <property type="entry name" value="Lambda_DNA-bd_dom_sf"/>
</dbReference>
<feature type="domain" description="HTH cro/C1-type" evidence="1">
    <location>
        <begin position="10"/>
        <end position="63"/>
    </location>
</feature>
<evidence type="ECO:0000259" key="1">
    <source>
        <dbReference type="PROSITE" id="PS50943"/>
    </source>
</evidence>
<dbReference type="SMART" id="SM00530">
    <property type="entry name" value="HTH_XRE"/>
    <property type="match status" value="1"/>
</dbReference>
<proteinExistence type="predicted"/>
<dbReference type="InterPro" id="IPR011990">
    <property type="entry name" value="TPR-like_helical_dom_sf"/>
</dbReference>
<accession>A0ABS2P0B0</accession>
<dbReference type="PROSITE" id="PS50943">
    <property type="entry name" value="HTH_CROC1"/>
    <property type="match status" value="1"/>
</dbReference>
<dbReference type="SUPFAM" id="SSF47413">
    <property type="entry name" value="lambda repressor-like DNA-binding domains"/>
    <property type="match status" value="1"/>
</dbReference>
<name>A0ABS2P0B0_9BACI</name>
<dbReference type="EMBL" id="JAFBED010000004">
    <property type="protein sequence ID" value="MBM7620355.1"/>
    <property type="molecule type" value="Genomic_DNA"/>
</dbReference>
<dbReference type="Proteomes" id="UP000737402">
    <property type="component" value="Unassembled WGS sequence"/>
</dbReference>